<reference evidence="5" key="1">
    <citation type="submission" date="2021-01" db="EMBL/GenBank/DDBJ databases">
        <authorList>
            <person name="Corre E."/>
            <person name="Pelletier E."/>
            <person name="Niang G."/>
            <person name="Scheremetjew M."/>
            <person name="Finn R."/>
            <person name="Kale V."/>
            <person name="Holt S."/>
            <person name="Cochrane G."/>
            <person name="Meng A."/>
            <person name="Brown T."/>
            <person name="Cohen L."/>
        </authorList>
    </citation>
    <scope>NUCLEOTIDE SEQUENCE</scope>
    <source>
        <strain evidence="5">SAG 63-3</strain>
    </source>
</reference>
<keyword evidence="1" id="KW-0808">Transferase</keyword>
<dbReference type="PANTHER" id="PTHR10584">
    <property type="entry name" value="SUGAR KINASE"/>
    <property type="match status" value="1"/>
</dbReference>
<dbReference type="AlphaFoldDB" id="A0A7S0YEW3"/>
<dbReference type="SUPFAM" id="SSF53613">
    <property type="entry name" value="Ribokinase-like"/>
    <property type="match status" value="1"/>
</dbReference>
<feature type="compositionally biased region" description="Basic and acidic residues" evidence="3">
    <location>
        <begin position="289"/>
        <end position="313"/>
    </location>
</feature>
<feature type="compositionally biased region" description="Pro residues" evidence="3">
    <location>
        <begin position="336"/>
        <end position="345"/>
    </location>
</feature>
<dbReference type="PANTHER" id="PTHR10584:SF166">
    <property type="entry name" value="RIBOKINASE"/>
    <property type="match status" value="1"/>
</dbReference>
<gene>
    <name evidence="5" type="ORF">PPAR00522_LOCUS8960</name>
</gene>
<dbReference type="InterPro" id="IPR011611">
    <property type="entry name" value="PfkB_dom"/>
</dbReference>
<keyword evidence="2" id="KW-0418">Kinase</keyword>
<proteinExistence type="predicted"/>
<dbReference type="GO" id="GO:0016301">
    <property type="term" value="F:kinase activity"/>
    <property type="evidence" value="ECO:0007669"/>
    <property type="project" value="UniProtKB-KW"/>
</dbReference>
<dbReference type="EMBL" id="HBFM01014359">
    <property type="protein sequence ID" value="CAD8772555.1"/>
    <property type="molecule type" value="Transcribed_RNA"/>
</dbReference>
<evidence type="ECO:0000256" key="2">
    <source>
        <dbReference type="ARBA" id="ARBA00022777"/>
    </source>
</evidence>
<evidence type="ECO:0000256" key="3">
    <source>
        <dbReference type="SAM" id="MobiDB-lite"/>
    </source>
</evidence>
<feature type="region of interest" description="Disordered" evidence="3">
    <location>
        <begin position="328"/>
        <end position="350"/>
    </location>
</feature>
<evidence type="ECO:0000256" key="1">
    <source>
        <dbReference type="ARBA" id="ARBA00022679"/>
    </source>
</evidence>
<accession>A0A7S0YEW3</accession>
<name>A0A7S0YEW3_9CHLO</name>
<evidence type="ECO:0000313" key="5">
    <source>
        <dbReference type="EMBL" id="CAD8772555.1"/>
    </source>
</evidence>
<dbReference type="Pfam" id="PF00294">
    <property type="entry name" value="PfkB"/>
    <property type="match status" value="2"/>
</dbReference>
<dbReference type="Gene3D" id="3.40.1190.20">
    <property type="match status" value="1"/>
</dbReference>
<feature type="domain" description="Carbohydrate kinase PfkB" evidence="4">
    <location>
        <begin position="357"/>
        <end position="480"/>
    </location>
</feature>
<dbReference type="InterPro" id="IPR029056">
    <property type="entry name" value="Ribokinase-like"/>
</dbReference>
<feature type="region of interest" description="Disordered" evidence="3">
    <location>
        <begin position="269"/>
        <end position="316"/>
    </location>
</feature>
<sequence length="516" mass="53348">MKRLQVLQRHCTSCSNLNRSEDAESTITPHIVIIGGAVLDIQATATTCNLLRGGSVPGTIRHVPGGVGRNIAEGLGRLLRPSLDNNHSTLLPTVAFASVVGNDAAGLQIIDSLTTLGVSTKAVAVQPLMRTPSVSIIFDRSGEVSACVADLASLEAAFTPSLLDRHTQIAELLRQASVVVVEANLPSSVIQAVARTLSLSSCDKKKRTFPSSPGAPNSDRTRPECIVIMEPVSVPKSLRLLDSLALCPATFVTPNTAELMAMAQELRQRKDGGGGGSDNGGEQSEEQTEEGKNVREGKGREGKSRRKNADRQGIHPYHVEVVQSIPSSAVSSPLSATPPPSPSPPTSSTTPLPLPAVVLGAAAEVILAGAAGVILTMGSDGVALITPFSSVSSPSSPSPSPSPSPTKSVLDLEINHLAALPATVVNLSGAGDTFVAGFASAVAMMALEGRARDGTIGSGSAFKAALGMGVAAATRAVESASNVPNDDSFAWGNEELQEAARRAQKSNRWSRVRVVV</sequence>
<protein>
    <recommendedName>
        <fullName evidence="4">Carbohydrate kinase PfkB domain-containing protein</fullName>
    </recommendedName>
</protein>
<feature type="domain" description="Carbohydrate kinase PfkB" evidence="4">
    <location>
        <begin position="30"/>
        <end position="193"/>
    </location>
</feature>
<organism evidence="5">
    <name type="scientific">Polytomella parva</name>
    <dbReference type="NCBI Taxonomy" id="51329"/>
    <lineage>
        <taxon>Eukaryota</taxon>
        <taxon>Viridiplantae</taxon>
        <taxon>Chlorophyta</taxon>
        <taxon>core chlorophytes</taxon>
        <taxon>Chlorophyceae</taxon>
        <taxon>CS clade</taxon>
        <taxon>Chlamydomonadales</taxon>
        <taxon>Chlamydomonadaceae</taxon>
        <taxon>Polytomella</taxon>
    </lineage>
</organism>
<evidence type="ECO:0000259" key="4">
    <source>
        <dbReference type="Pfam" id="PF00294"/>
    </source>
</evidence>